<dbReference type="PANTHER" id="PTHR43570:SF20">
    <property type="entry name" value="ALDEHYDE DEHYDROGENASE ALDX-RELATED"/>
    <property type="match status" value="1"/>
</dbReference>
<dbReference type="InterPro" id="IPR016161">
    <property type="entry name" value="Ald_DH/histidinol_DH"/>
</dbReference>
<evidence type="ECO:0000313" key="9">
    <source>
        <dbReference type="EMBL" id="RJG11633.1"/>
    </source>
</evidence>
<dbReference type="GO" id="GO:0005737">
    <property type="term" value="C:cytoplasm"/>
    <property type="evidence" value="ECO:0007669"/>
    <property type="project" value="TreeGrafter"/>
</dbReference>
<reference evidence="9 10" key="1">
    <citation type="submission" date="2018-09" db="EMBL/GenBank/DDBJ databases">
        <authorList>
            <person name="Zhu H."/>
        </authorList>
    </citation>
    <scope>NUCLEOTIDE SEQUENCE [LARGE SCALE GENOMIC DNA]</scope>
    <source>
        <strain evidence="9 10">K1S02-61</strain>
    </source>
</reference>
<keyword evidence="10" id="KW-1185">Reference proteome</keyword>
<dbReference type="InterPro" id="IPR015590">
    <property type="entry name" value="Aldehyde_DH_dom"/>
</dbReference>
<evidence type="ECO:0000256" key="6">
    <source>
        <dbReference type="PROSITE-ProRule" id="PRU10007"/>
    </source>
</evidence>
<dbReference type="GO" id="GO:0004029">
    <property type="term" value="F:aldehyde dehydrogenase (NAD+) activity"/>
    <property type="evidence" value="ECO:0007669"/>
    <property type="project" value="TreeGrafter"/>
</dbReference>
<dbReference type="InterPro" id="IPR016163">
    <property type="entry name" value="Ald_DH_C"/>
</dbReference>
<dbReference type="SUPFAM" id="SSF53720">
    <property type="entry name" value="ALDH-like"/>
    <property type="match status" value="1"/>
</dbReference>
<dbReference type="PANTHER" id="PTHR43570">
    <property type="entry name" value="ALDEHYDE DEHYDROGENASE"/>
    <property type="match status" value="1"/>
</dbReference>
<proteinExistence type="inferred from homology"/>
<dbReference type="OrthoDB" id="6187633at2"/>
<dbReference type="Gene3D" id="3.40.605.10">
    <property type="entry name" value="Aldehyde Dehydrogenase, Chain A, domain 1"/>
    <property type="match status" value="1"/>
</dbReference>
<dbReference type="FunFam" id="3.40.605.10:FF:000004">
    <property type="entry name" value="Aldehyde dehydrogenase"/>
    <property type="match status" value="1"/>
</dbReference>
<feature type="domain" description="Aldehyde dehydrogenase" evidence="8">
    <location>
        <begin position="6"/>
        <end position="431"/>
    </location>
</feature>
<dbReference type="Gene3D" id="3.40.309.10">
    <property type="entry name" value="Aldehyde Dehydrogenase, Chain A, domain 2"/>
    <property type="match status" value="1"/>
</dbReference>
<feature type="active site" evidence="5">
    <location>
        <position position="242"/>
    </location>
</feature>
<evidence type="ECO:0000313" key="10">
    <source>
        <dbReference type="Proteomes" id="UP000284006"/>
    </source>
</evidence>
<dbReference type="PIRSF" id="PIRSF036492">
    <property type="entry name" value="ALDH"/>
    <property type="match status" value="1"/>
</dbReference>
<evidence type="ECO:0000256" key="3">
    <source>
        <dbReference type="ARBA" id="ARBA00023027"/>
    </source>
</evidence>
<evidence type="ECO:0000256" key="7">
    <source>
        <dbReference type="RuleBase" id="RU003345"/>
    </source>
</evidence>
<dbReference type="InterPro" id="IPR016160">
    <property type="entry name" value="Ald_DH_CS_CYS"/>
</dbReference>
<dbReference type="InterPro" id="IPR012394">
    <property type="entry name" value="Aldehyde_DH_NAD(P)"/>
</dbReference>
<evidence type="ECO:0000256" key="5">
    <source>
        <dbReference type="PIRSR" id="PIRSR036492-1"/>
    </source>
</evidence>
<dbReference type="Pfam" id="PF00171">
    <property type="entry name" value="Aldedh"/>
    <property type="match status" value="1"/>
</dbReference>
<keyword evidence="3" id="KW-0520">NAD</keyword>
<dbReference type="PROSITE" id="PS00687">
    <property type="entry name" value="ALDEHYDE_DEHYDR_GLU"/>
    <property type="match status" value="1"/>
</dbReference>
<dbReference type="CDD" id="cd07133">
    <property type="entry name" value="ALDH_CALDH_CalB"/>
    <property type="match status" value="1"/>
</dbReference>
<dbReference type="GO" id="GO:0006081">
    <property type="term" value="P:aldehyde metabolic process"/>
    <property type="evidence" value="ECO:0007669"/>
    <property type="project" value="InterPro"/>
</dbReference>
<evidence type="ECO:0000256" key="1">
    <source>
        <dbReference type="ARBA" id="ARBA00009986"/>
    </source>
</evidence>
<dbReference type="InterPro" id="IPR029510">
    <property type="entry name" value="Ald_DH_CS_GLU"/>
</dbReference>
<dbReference type="AlphaFoldDB" id="A0A418XGN8"/>
<comment type="caution">
    <text evidence="9">The sequence shown here is derived from an EMBL/GenBank/DDBJ whole genome shotgun (WGS) entry which is preliminary data.</text>
</comment>
<sequence length="464" mass="50651">MRAAFDVLKAASEADRTPPYATRLDRLRRLMALTAQHQHRIVEAISADFGHRSAHETQIAEIFSTMATIRQNMRHLRSWMKPRRVATPIHMLPGRSRLLRQPLGVVGIIAPWNYPFQLAFTPAAAALAAGNSVMLKPSDLTPRLSALLRELVEQSFAAHEMTVVTGGAEVGAAFSALPFDHLFFTGSTSVGRIVAQAAARNLTPVTLELGGKSPAIIGADCKLDEAAPRLAYGKLLNAGQTCVAPDYALVQRERVPEFVQAMQQAVAAMYPSVADNPDYTSIATPRHHERLLRLLADARDKGARVVPLAPQDGSGACGRKLSPVLVLGAHDGMDLMREEIFGPLLPVIAYDTLDDALAYINRGERPLALYWFGRSSAERERVLNETIAGGVTVNDTIWHVAQENLPFGGVGASGMGGYHGEHGFRTFSKEKPVFIQARWNSFGIFRAPYGRPVERLLDTLKALL</sequence>
<comment type="similarity">
    <text evidence="1 4 7">Belongs to the aldehyde dehydrogenase family.</text>
</comment>
<keyword evidence="2 4" id="KW-0560">Oxidoreductase</keyword>
<dbReference type="PROSITE" id="PS00070">
    <property type="entry name" value="ALDEHYDE_DEHYDR_CYS"/>
    <property type="match status" value="1"/>
</dbReference>
<organism evidence="9 10">
    <name type="scientific">Massilia cavernae</name>
    <dbReference type="NCBI Taxonomy" id="2320864"/>
    <lineage>
        <taxon>Bacteria</taxon>
        <taxon>Pseudomonadati</taxon>
        <taxon>Pseudomonadota</taxon>
        <taxon>Betaproteobacteria</taxon>
        <taxon>Burkholderiales</taxon>
        <taxon>Oxalobacteraceae</taxon>
        <taxon>Telluria group</taxon>
        <taxon>Massilia</taxon>
    </lineage>
</organism>
<gene>
    <name evidence="9" type="ORF">D3872_18840</name>
</gene>
<feature type="active site" evidence="5 6">
    <location>
        <position position="208"/>
    </location>
</feature>
<evidence type="ECO:0000256" key="4">
    <source>
        <dbReference type="PIRNR" id="PIRNR036492"/>
    </source>
</evidence>
<name>A0A418XGN8_9BURK</name>
<dbReference type="Proteomes" id="UP000284006">
    <property type="component" value="Unassembled WGS sequence"/>
</dbReference>
<protein>
    <recommendedName>
        <fullName evidence="4">Aldehyde dehydrogenase</fullName>
    </recommendedName>
</protein>
<dbReference type="InterPro" id="IPR016162">
    <property type="entry name" value="Ald_DH_N"/>
</dbReference>
<accession>A0A418XGN8</accession>
<evidence type="ECO:0000256" key="2">
    <source>
        <dbReference type="ARBA" id="ARBA00023002"/>
    </source>
</evidence>
<dbReference type="EMBL" id="QYUP01000145">
    <property type="protein sequence ID" value="RJG11633.1"/>
    <property type="molecule type" value="Genomic_DNA"/>
</dbReference>
<evidence type="ECO:0000259" key="8">
    <source>
        <dbReference type="Pfam" id="PF00171"/>
    </source>
</evidence>